<feature type="domain" description="ABC transporter" evidence="4">
    <location>
        <begin position="12"/>
        <end position="242"/>
    </location>
</feature>
<dbReference type="GO" id="GO:0005524">
    <property type="term" value="F:ATP binding"/>
    <property type="evidence" value="ECO:0007669"/>
    <property type="project" value="UniProtKB-KW"/>
</dbReference>
<evidence type="ECO:0000313" key="5">
    <source>
        <dbReference type="EMBL" id="SFB15070.1"/>
    </source>
</evidence>
<dbReference type="EMBL" id="FOKI01000014">
    <property type="protein sequence ID" value="SFB15070.1"/>
    <property type="molecule type" value="Genomic_DNA"/>
</dbReference>
<dbReference type="PROSITE" id="PS00211">
    <property type="entry name" value="ABC_TRANSPORTER_1"/>
    <property type="match status" value="1"/>
</dbReference>
<dbReference type="Pfam" id="PF00005">
    <property type="entry name" value="ABC_tran"/>
    <property type="match status" value="1"/>
</dbReference>
<name>A0A1I0YRK6_9CLOT</name>
<dbReference type="PROSITE" id="PS50893">
    <property type="entry name" value="ABC_TRANSPORTER_2"/>
    <property type="match status" value="1"/>
</dbReference>
<dbReference type="SUPFAM" id="SSF52540">
    <property type="entry name" value="P-loop containing nucleoside triphosphate hydrolases"/>
    <property type="match status" value="1"/>
</dbReference>
<dbReference type="PANTHER" id="PTHR42939">
    <property type="entry name" value="ABC TRANSPORTER ATP-BINDING PROTEIN ALBC-RELATED"/>
    <property type="match status" value="1"/>
</dbReference>
<keyword evidence="3 5" id="KW-0067">ATP-binding</keyword>
<gene>
    <name evidence="5" type="ORF">SAMN04488528_101456</name>
</gene>
<protein>
    <submittedName>
        <fullName evidence="5">ABC-2 type transport system ATP-binding protein</fullName>
    </submittedName>
</protein>
<dbReference type="Proteomes" id="UP000198619">
    <property type="component" value="Unassembled WGS sequence"/>
</dbReference>
<dbReference type="InterPro" id="IPR027417">
    <property type="entry name" value="P-loop_NTPase"/>
</dbReference>
<keyword evidence="6" id="KW-1185">Reference proteome</keyword>
<dbReference type="SMART" id="SM00382">
    <property type="entry name" value="AAA"/>
    <property type="match status" value="1"/>
</dbReference>
<accession>A0A1I0YRK6</accession>
<reference evidence="5 6" key="1">
    <citation type="submission" date="2016-10" db="EMBL/GenBank/DDBJ databases">
        <authorList>
            <person name="de Groot N.N."/>
        </authorList>
    </citation>
    <scope>NUCLEOTIDE SEQUENCE [LARGE SCALE GENOMIC DNA]</scope>
    <source>
        <strain evidence="5 6">DSM 12271</strain>
    </source>
</reference>
<dbReference type="PANTHER" id="PTHR42939:SF1">
    <property type="entry name" value="ABC TRANSPORTER ATP-BINDING PROTEIN ALBC-RELATED"/>
    <property type="match status" value="1"/>
</dbReference>
<sequence>MLKLNKGVGGMICVKNITKTYGDKKVIDDISLDIKDGEIFGFLGHNGAGKTTTIKMITGITKQNSGTIEINGIDVLENSLESKKQFGYVSDSPDMFLRLKGIEYLNFIADIYGVSEEDRKERIKNYANQLEMSEALGDKIQSYSHGMRQKIVLIGALIHDPSVWILDEPLTGLDPKSSYILKEMMREHADKGNTVFFSTHVLEVAEKICDRVAIINKGKIIFCGTLEEMKQHFKNNSSLEKMFLEMTNNE</sequence>
<proteinExistence type="predicted"/>
<keyword evidence="2" id="KW-0547">Nucleotide-binding</keyword>
<dbReference type="InterPro" id="IPR017871">
    <property type="entry name" value="ABC_transporter-like_CS"/>
</dbReference>
<dbReference type="InterPro" id="IPR003593">
    <property type="entry name" value="AAA+_ATPase"/>
</dbReference>
<dbReference type="InterPro" id="IPR051782">
    <property type="entry name" value="ABC_Transporter_VariousFunc"/>
</dbReference>
<keyword evidence="1" id="KW-0813">Transport</keyword>
<dbReference type="InterPro" id="IPR003439">
    <property type="entry name" value="ABC_transporter-like_ATP-bd"/>
</dbReference>
<dbReference type="GO" id="GO:0016887">
    <property type="term" value="F:ATP hydrolysis activity"/>
    <property type="evidence" value="ECO:0007669"/>
    <property type="project" value="InterPro"/>
</dbReference>
<evidence type="ECO:0000256" key="1">
    <source>
        <dbReference type="ARBA" id="ARBA00022448"/>
    </source>
</evidence>
<organism evidence="5 6">
    <name type="scientific">Clostridium frigidicarnis</name>
    <dbReference type="NCBI Taxonomy" id="84698"/>
    <lineage>
        <taxon>Bacteria</taxon>
        <taxon>Bacillati</taxon>
        <taxon>Bacillota</taxon>
        <taxon>Clostridia</taxon>
        <taxon>Eubacteriales</taxon>
        <taxon>Clostridiaceae</taxon>
        <taxon>Clostridium</taxon>
    </lineage>
</organism>
<dbReference type="STRING" id="84698.SAMN04488528_101456"/>
<dbReference type="AlphaFoldDB" id="A0A1I0YRK6"/>
<evidence type="ECO:0000256" key="2">
    <source>
        <dbReference type="ARBA" id="ARBA00022741"/>
    </source>
</evidence>
<evidence type="ECO:0000256" key="3">
    <source>
        <dbReference type="ARBA" id="ARBA00022840"/>
    </source>
</evidence>
<dbReference type="CDD" id="cd03230">
    <property type="entry name" value="ABC_DR_subfamily_A"/>
    <property type="match status" value="1"/>
</dbReference>
<dbReference type="Gene3D" id="3.40.50.300">
    <property type="entry name" value="P-loop containing nucleotide triphosphate hydrolases"/>
    <property type="match status" value="1"/>
</dbReference>
<evidence type="ECO:0000259" key="4">
    <source>
        <dbReference type="PROSITE" id="PS50893"/>
    </source>
</evidence>
<evidence type="ECO:0000313" key="6">
    <source>
        <dbReference type="Proteomes" id="UP000198619"/>
    </source>
</evidence>